<proteinExistence type="predicted"/>
<dbReference type="GO" id="GO:0003729">
    <property type="term" value="F:mRNA binding"/>
    <property type="evidence" value="ECO:0007669"/>
    <property type="project" value="InterPro"/>
</dbReference>
<dbReference type="PANTHER" id="PTHR46837:SF5">
    <property type="entry name" value="PROTEIN MLN51 HOMOLOG"/>
    <property type="match status" value="1"/>
</dbReference>
<dbReference type="PANTHER" id="PTHR46837">
    <property type="entry name" value="PROTEIN MLN51 HOMOLOG"/>
    <property type="match status" value="1"/>
</dbReference>
<name>A0A6V7PSY7_ANACO</name>
<dbReference type="EMBL" id="LR862152">
    <property type="protein sequence ID" value="CAD1833940.1"/>
    <property type="molecule type" value="Genomic_DNA"/>
</dbReference>
<dbReference type="GO" id="GO:0035145">
    <property type="term" value="C:exon-exon junction complex"/>
    <property type="evidence" value="ECO:0007669"/>
    <property type="project" value="InterPro"/>
</dbReference>
<gene>
    <name evidence="1" type="ORF">CB5_LOCUS17151</name>
</gene>
<accession>A0A6V7PSY7</accession>
<dbReference type="AlphaFoldDB" id="A0A6V7PSY7"/>
<protein>
    <submittedName>
        <fullName evidence="1">Uncharacterized protein</fullName>
    </submittedName>
</protein>
<organism evidence="1">
    <name type="scientific">Ananas comosus var. bracteatus</name>
    <name type="common">red pineapple</name>
    <dbReference type="NCBI Taxonomy" id="296719"/>
    <lineage>
        <taxon>Eukaryota</taxon>
        <taxon>Viridiplantae</taxon>
        <taxon>Streptophyta</taxon>
        <taxon>Embryophyta</taxon>
        <taxon>Tracheophyta</taxon>
        <taxon>Spermatophyta</taxon>
        <taxon>Magnoliopsida</taxon>
        <taxon>Liliopsida</taxon>
        <taxon>Poales</taxon>
        <taxon>Bromeliaceae</taxon>
        <taxon>Bromelioideae</taxon>
        <taxon>Ananas</taxon>
    </lineage>
</organism>
<dbReference type="InterPro" id="IPR044796">
    <property type="entry name" value="MLN51_plant"/>
</dbReference>
<sequence>MKKGEGRKIGLEAEAAAEHMVLVMGISEAEADLAVTITMATVKTQRLVQPPIQLASRKSAQQFSQQSNGGNQGQINRRLLRLERGKLTAKELEGSLSYAVELSLLVIKGSLELQPLASYSSFFWLSSGVTVMQFSGQRRGVPTVGMALPGYVAQPQLGFGNFEMTWSPVLAGAAGALRASYCPPYIALDGSCYTRSSGQASSSVSSRETSATKATGLFKSLERPDAADEEFEQRQNKPRRLCFPWHALRDLQLLIWSTLGFLASLEMIATPVLAVQSCEETIYAAGLAHFLV</sequence>
<evidence type="ECO:0000313" key="1">
    <source>
        <dbReference type="EMBL" id="CAD1833940.1"/>
    </source>
</evidence>
<dbReference type="GO" id="GO:0006397">
    <property type="term" value="P:mRNA processing"/>
    <property type="evidence" value="ECO:0007669"/>
    <property type="project" value="InterPro"/>
</dbReference>
<reference evidence="1" key="1">
    <citation type="submission" date="2020-07" db="EMBL/GenBank/DDBJ databases">
        <authorList>
            <person name="Lin J."/>
        </authorList>
    </citation>
    <scope>NUCLEOTIDE SEQUENCE</scope>
</reference>